<gene>
    <name evidence="4" type="ORF">FOMPIDRAFT_1053965</name>
</gene>
<evidence type="ECO:0000256" key="1">
    <source>
        <dbReference type="ARBA" id="ARBA00022679"/>
    </source>
</evidence>
<keyword evidence="1" id="KW-0808">Transferase</keyword>
<dbReference type="InterPro" id="IPR019378">
    <property type="entry name" value="GDP-Fuc_O-FucTrfase"/>
</dbReference>
<evidence type="ECO:0000256" key="3">
    <source>
        <dbReference type="ARBA" id="ARBA00023277"/>
    </source>
</evidence>
<organism evidence="4 5">
    <name type="scientific">Fomitopsis schrenkii</name>
    <name type="common">Brown rot fungus</name>
    <dbReference type="NCBI Taxonomy" id="2126942"/>
    <lineage>
        <taxon>Eukaryota</taxon>
        <taxon>Fungi</taxon>
        <taxon>Dikarya</taxon>
        <taxon>Basidiomycota</taxon>
        <taxon>Agaricomycotina</taxon>
        <taxon>Agaricomycetes</taxon>
        <taxon>Polyporales</taxon>
        <taxon>Fomitopsis</taxon>
    </lineage>
</organism>
<sequence>MLRLLSPPATKTEFTHKRERSFPPRICRFSTRNALPAVVLISVAFFTACITWRDFSRTARRSGEPADALFNYGNVLEVFPEQPPLPQATPELPPHLDSLNYQHGPLRGPPTAHFRDNLRNDTQYLTSWLVAGFTNDYMTIGNMIYLAMITSRIPVIPPFTSDIGGDRIPILFSEIFDLPYLRQKLGIPILEWSDIKEIAPAANTDAPPDEVGCWNLWQVQSIGADGPRASFSTDTLGIDISYTRAPEWIKLIPGFQHDMHSTFWSIARLAFQETRNEILANPDAHPTLPTRSGQYLPPDEQMLCYDLLYYAVGAIPWEYEFDYSPMWRFVVTHFRFTKRLEDLAESYLRRSLDVPEGHDIPPYITIHARRGDFADWCGDIPREQCFPPLSAFAQRVFEVQSELRAKRGLEVTKVIMTGNEKDPNWWNSVYELGWLKVDHEKERTAELYGKWYPVILDAIIQSRGLGFVGTDKSTFSSLARRRVAEWNNGAVRTVKWGRPDSDQH</sequence>
<evidence type="ECO:0000256" key="2">
    <source>
        <dbReference type="ARBA" id="ARBA00023253"/>
    </source>
</evidence>
<proteinExistence type="predicted"/>
<dbReference type="GO" id="GO:0006004">
    <property type="term" value="P:fucose metabolic process"/>
    <property type="evidence" value="ECO:0007669"/>
    <property type="project" value="UniProtKB-KW"/>
</dbReference>
<dbReference type="GO" id="GO:0016740">
    <property type="term" value="F:transferase activity"/>
    <property type="evidence" value="ECO:0007669"/>
    <property type="project" value="UniProtKB-KW"/>
</dbReference>
<evidence type="ECO:0000313" key="5">
    <source>
        <dbReference type="Proteomes" id="UP000015241"/>
    </source>
</evidence>
<accession>S8DT19</accession>
<dbReference type="Gene3D" id="3.40.50.11350">
    <property type="match status" value="1"/>
</dbReference>
<name>S8DT19_FOMSC</name>
<dbReference type="HOGENOM" id="CLU_032339_0_0_1"/>
<protein>
    <submittedName>
        <fullName evidence="4">Uncharacterized protein</fullName>
    </submittedName>
</protein>
<dbReference type="STRING" id="743788.S8DT19"/>
<dbReference type="Pfam" id="PF10250">
    <property type="entry name" value="O-FucT"/>
    <property type="match status" value="1"/>
</dbReference>
<dbReference type="OrthoDB" id="423313at2759"/>
<dbReference type="InParanoid" id="S8DT19"/>
<keyword evidence="3" id="KW-0119">Carbohydrate metabolism</keyword>
<dbReference type="EMBL" id="KE504202">
    <property type="protein sequence ID" value="EPS95712.1"/>
    <property type="molecule type" value="Genomic_DNA"/>
</dbReference>
<keyword evidence="5" id="KW-1185">Reference proteome</keyword>
<keyword evidence="2" id="KW-0294">Fucose metabolism</keyword>
<dbReference type="Proteomes" id="UP000015241">
    <property type="component" value="Unassembled WGS sequence"/>
</dbReference>
<dbReference type="CDD" id="cd11296">
    <property type="entry name" value="O-FucT_like"/>
    <property type="match status" value="1"/>
</dbReference>
<evidence type="ECO:0000313" key="4">
    <source>
        <dbReference type="EMBL" id="EPS95712.1"/>
    </source>
</evidence>
<reference evidence="4 5" key="1">
    <citation type="journal article" date="2012" name="Science">
        <title>The Paleozoic origin of enzymatic lignin decomposition reconstructed from 31 fungal genomes.</title>
        <authorList>
            <person name="Floudas D."/>
            <person name="Binder M."/>
            <person name="Riley R."/>
            <person name="Barry K."/>
            <person name="Blanchette R.A."/>
            <person name="Henrissat B."/>
            <person name="Martinez A.T."/>
            <person name="Otillar R."/>
            <person name="Spatafora J.W."/>
            <person name="Yadav J.S."/>
            <person name="Aerts A."/>
            <person name="Benoit I."/>
            <person name="Boyd A."/>
            <person name="Carlson A."/>
            <person name="Copeland A."/>
            <person name="Coutinho P.M."/>
            <person name="de Vries R.P."/>
            <person name="Ferreira P."/>
            <person name="Findley K."/>
            <person name="Foster B."/>
            <person name="Gaskell J."/>
            <person name="Glotzer D."/>
            <person name="Gorecki P."/>
            <person name="Heitman J."/>
            <person name="Hesse C."/>
            <person name="Hori C."/>
            <person name="Igarashi K."/>
            <person name="Jurgens J.A."/>
            <person name="Kallen N."/>
            <person name="Kersten P."/>
            <person name="Kohler A."/>
            <person name="Kuees U."/>
            <person name="Kumar T.K.A."/>
            <person name="Kuo A."/>
            <person name="LaButti K."/>
            <person name="Larrondo L.F."/>
            <person name="Lindquist E."/>
            <person name="Ling A."/>
            <person name="Lombard V."/>
            <person name="Lucas S."/>
            <person name="Lundell T."/>
            <person name="Martin R."/>
            <person name="McLaughlin D.J."/>
            <person name="Morgenstern I."/>
            <person name="Morin E."/>
            <person name="Murat C."/>
            <person name="Nagy L.G."/>
            <person name="Nolan M."/>
            <person name="Ohm R.A."/>
            <person name="Patyshakuliyeva A."/>
            <person name="Rokas A."/>
            <person name="Ruiz-Duenas F.J."/>
            <person name="Sabat G."/>
            <person name="Salamov A."/>
            <person name="Samejima M."/>
            <person name="Schmutz J."/>
            <person name="Slot J.C."/>
            <person name="St John F."/>
            <person name="Stenlid J."/>
            <person name="Sun H."/>
            <person name="Sun S."/>
            <person name="Syed K."/>
            <person name="Tsang A."/>
            <person name="Wiebenga A."/>
            <person name="Young D."/>
            <person name="Pisabarro A."/>
            <person name="Eastwood D.C."/>
            <person name="Martin F."/>
            <person name="Cullen D."/>
            <person name="Grigoriev I.V."/>
            <person name="Hibbett D.S."/>
        </authorList>
    </citation>
    <scope>NUCLEOTIDE SEQUENCE</scope>
    <source>
        <strain evidence="5">FP-58527</strain>
    </source>
</reference>
<dbReference type="eggNOG" id="ENOG502S9QU">
    <property type="taxonomic scope" value="Eukaryota"/>
</dbReference>
<dbReference type="AlphaFoldDB" id="S8DT19"/>